<dbReference type="Proteomes" id="UP000264719">
    <property type="component" value="Unassembled WGS sequence"/>
</dbReference>
<dbReference type="InterPro" id="IPR000653">
    <property type="entry name" value="DegT/StrS_aminotransferase"/>
</dbReference>
<dbReference type="Pfam" id="PF01041">
    <property type="entry name" value="DegT_DnrJ_EryC1"/>
    <property type="match status" value="1"/>
</dbReference>
<dbReference type="PANTHER" id="PTHR30244">
    <property type="entry name" value="TRANSAMINASE"/>
    <property type="match status" value="1"/>
</dbReference>
<evidence type="ECO:0000313" key="2">
    <source>
        <dbReference type="EMBL" id="HAR52392.1"/>
    </source>
</evidence>
<protein>
    <submittedName>
        <fullName evidence="2">Pyridoxamine 5-phosphate oxidase</fullName>
    </submittedName>
</protein>
<dbReference type="GO" id="GO:0008483">
    <property type="term" value="F:transaminase activity"/>
    <property type="evidence" value="ECO:0007669"/>
    <property type="project" value="TreeGrafter"/>
</dbReference>
<dbReference type="AlphaFoldDB" id="A0A348WCY0"/>
<dbReference type="GO" id="GO:0000271">
    <property type="term" value="P:polysaccharide biosynthetic process"/>
    <property type="evidence" value="ECO:0007669"/>
    <property type="project" value="TreeGrafter"/>
</dbReference>
<dbReference type="Gene3D" id="3.40.640.10">
    <property type="entry name" value="Type I PLP-dependent aspartate aminotransferase-like (Major domain)"/>
    <property type="match status" value="1"/>
</dbReference>
<proteinExistence type="inferred from homology"/>
<accession>A0A348WCY0</accession>
<dbReference type="InterPro" id="IPR015421">
    <property type="entry name" value="PyrdxlP-dep_Trfase_major"/>
</dbReference>
<comment type="caution">
    <text evidence="2">The sequence shown here is derived from an EMBL/GenBank/DDBJ whole genome shotgun (WGS) entry which is preliminary data.</text>
</comment>
<comment type="similarity">
    <text evidence="1">Belongs to the DegT/DnrJ/EryC1 family.</text>
</comment>
<dbReference type="SUPFAM" id="SSF53383">
    <property type="entry name" value="PLP-dependent transferases"/>
    <property type="match status" value="1"/>
</dbReference>
<dbReference type="EMBL" id="DMVW01000105">
    <property type="protein sequence ID" value="HAR52392.1"/>
    <property type="molecule type" value="Genomic_DNA"/>
</dbReference>
<evidence type="ECO:0000256" key="1">
    <source>
        <dbReference type="ARBA" id="ARBA00037999"/>
    </source>
</evidence>
<dbReference type="InterPro" id="IPR015424">
    <property type="entry name" value="PyrdxlP-dep_Trfase"/>
</dbReference>
<reference evidence="2 3" key="1">
    <citation type="journal article" date="2018" name="Nat. Biotechnol.">
        <title>A standardized bacterial taxonomy based on genome phylogeny substantially revises the tree of life.</title>
        <authorList>
            <person name="Parks D.H."/>
            <person name="Chuvochina M."/>
            <person name="Waite D.W."/>
            <person name="Rinke C."/>
            <person name="Skarshewski A."/>
            <person name="Chaumeil P.A."/>
            <person name="Hugenholtz P."/>
        </authorList>
    </citation>
    <scope>NUCLEOTIDE SEQUENCE [LARGE SCALE GENOMIC DNA]</scope>
    <source>
        <strain evidence="2">UBA9169</strain>
    </source>
</reference>
<dbReference type="GO" id="GO:0030170">
    <property type="term" value="F:pyridoxal phosphate binding"/>
    <property type="evidence" value="ECO:0007669"/>
    <property type="project" value="TreeGrafter"/>
</dbReference>
<organism evidence="2 3">
    <name type="scientific">Roseovarius nubinhibens</name>
    <dbReference type="NCBI Taxonomy" id="314263"/>
    <lineage>
        <taxon>Bacteria</taxon>
        <taxon>Pseudomonadati</taxon>
        <taxon>Pseudomonadota</taxon>
        <taxon>Alphaproteobacteria</taxon>
        <taxon>Rhodobacterales</taxon>
        <taxon>Roseobacteraceae</taxon>
        <taxon>Roseovarius</taxon>
    </lineage>
</organism>
<evidence type="ECO:0000313" key="3">
    <source>
        <dbReference type="Proteomes" id="UP000264719"/>
    </source>
</evidence>
<dbReference type="PANTHER" id="PTHR30244:SF34">
    <property type="entry name" value="DTDP-4-AMINO-4,6-DIDEOXYGALACTOSE TRANSAMINASE"/>
    <property type="match status" value="1"/>
</dbReference>
<name>A0A348WCY0_9RHOB</name>
<feature type="non-terminal residue" evidence="2">
    <location>
        <position position="206"/>
    </location>
</feature>
<sequence length="206" mass="22720">MSVKFPLATSSWDQAEQDALQRVIASDMFSMGPEVRAFEEQFARQFGSTHAIMCNSGSSANLLMTAALFYHSDPKLRLARGDEIIVPAVSWSTTYYPLGQYGLRLKFVDIDLETLNYDLDALAEAVSDKTRAIMVVNLLGNPNDFARIREITDGRDIVMIEDNCESMGATFEGKEAGTFGVMGSYSAFFSHHISTMEGGIVVTDDE</sequence>
<gene>
    <name evidence="2" type="ORF">DCS45_11040</name>
</gene>